<dbReference type="EMBL" id="JAWPEI010000008">
    <property type="protein sequence ID" value="KAK4719222.1"/>
    <property type="molecule type" value="Genomic_DNA"/>
</dbReference>
<dbReference type="AlphaFoldDB" id="A0AAV9L1Q4"/>
<accession>A0AAV9L1Q4</accession>
<protein>
    <recommendedName>
        <fullName evidence="1">F-box domain-containing protein</fullName>
    </recommendedName>
</protein>
<dbReference type="SUPFAM" id="SSF81383">
    <property type="entry name" value="F-box domain"/>
    <property type="match status" value="1"/>
</dbReference>
<dbReference type="PANTHER" id="PTHR32212:SF373">
    <property type="entry name" value="F-BOX_LRR-REPEAT PROTEIN 25-LIKE"/>
    <property type="match status" value="1"/>
</dbReference>
<dbReference type="InterPro" id="IPR001810">
    <property type="entry name" value="F-box_dom"/>
</dbReference>
<dbReference type="PANTHER" id="PTHR32212">
    <property type="entry name" value="CYCLIN-LIKE F-BOX"/>
    <property type="match status" value="1"/>
</dbReference>
<dbReference type="Pfam" id="PF00646">
    <property type="entry name" value="F-box"/>
    <property type="match status" value="1"/>
</dbReference>
<dbReference type="Gene3D" id="1.20.1280.50">
    <property type="match status" value="1"/>
</dbReference>
<gene>
    <name evidence="2" type="ORF">R3W88_017560</name>
</gene>
<keyword evidence="3" id="KW-1185">Reference proteome</keyword>
<proteinExistence type="predicted"/>
<sequence>MEDRKFSVNPLKKCVHRERMGEEEEKQSAGSCGNSKTKRIWSETGCIDWISQLPDSVIVQILSLLTVTDACKTTILSKRWQYLWTYIDSLNFDQQGWFLPV</sequence>
<dbReference type="InterPro" id="IPR053781">
    <property type="entry name" value="F-box_AtFBL13-like"/>
</dbReference>
<dbReference type="InterPro" id="IPR036047">
    <property type="entry name" value="F-box-like_dom_sf"/>
</dbReference>
<reference evidence="2 3" key="1">
    <citation type="submission" date="2023-10" db="EMBL/GenBank/DDBJ databases">
        <title>Genome-Wide Identification Analysis in wild type Solanum Pinnatisectum Reveals Some Genes Defensing Phytophthora Infestans.</title>
        <authorList>
            <person name="Sun C."/>
        </authorList>
    </citation>
    <scope>NUCLEOTIDE SEQUENCE [LARGE SCALE GENOMIC DNA]</scope>
    <source>
        <strain evidence="2">LQN</strain>
        <tissue evidence="2">Leaf</tissue>
    </source>
</reference>
<dbReference type="CDD" id="cd22160">
    <property type="entry name" value="F-box_AtFBL13-like"/>
    <property type="match status" value="1"/>
</dbReference>
<name>A0AAV9L1Q4_9SOLN</name>
<evidence type="ECO:0000259" key="1">
    <source>
        <dbReference type="PROSITE" id="PS50181"/>
    </source>
</evidence>
<dbReference type="PROSITE" id="PS50181">
    <property type="entry name" value="FBOX"/>
    <property type="match status" value="1"/>
</dbReference>
<feature type="domain" description="F-box" evidence="1">
    <location>
        <begin position="47"/>
        <end position="95"/>
    </location>
</feature>
<organism evidence="2 3">
    <name type="scientific">Solanum pinnatisectum</name>
    <name type="common">tansyleaf nightshade</name>
    <dbReference type="NCBI Taxonomy" id="50273"/>
    <lineage>
        <taxon>Eukaryota</taxon>
        <taxon>Viridiplantae</taxon>
        <taxon>Streptophyta</taxon>
        <taxon>Embryophyta</taxon>
        <taxon>Tracheophyta</taxon>
        <taxon>Spermatophyta</taxon>
        <taxon>Magnoliopsida</taxon>
        <taxon>eudicotyledons</taxon>
        <taxon>Gunneridae</taxon>
        <taxon>Pentapetalae</taxon>
        <taxon>asterids</taxon>
        <taxon>lamiids</taxon>
        <taxon>Solanales</taxon>
        <taxon>Solanaceae</taxon>
        <taxon>Solanoideae</taxon>
        <taxon>Solaneae</taxon>
        <taxon>Solanum</taxon>
    </lineage>
</organism>
<evidence type="ECO:0000313" key="3">
    <source>
        <dbReference type="Proteomes" id="UP001311915"/>
    </source>
</evidence>
<dbReference type="Proteomes" id="UP001311915">
    <property type="component" value="Unassembled WGS sequence"/>
</dbReference>
<comment type="caution">
    <text evidence="2">The sequence shown here is derived from an EMBL/GenBank/DDBJ whole genome shotgun (WGS) entry which is preliminary data.</text>
</comment>
<evidence type="ECO:0000313" key="2">
    <source>
        <dbReference type="EMBL" id="KAK4719222.1"/>
    </source>
</evidence>